<dbReference type="EMBL" id="RSCE01000011">
    <property type="protein sequence ID" value="RSH79000.1"/>
    <property type="molecule type" value="Genomic_DNA"/>
</dbReference>
<evidence type="ECO:0000256" key="2">
    <source>
        <dbReference type="ARBA" id="ARBA00022630"/>
    </source>
</evidence>
<dbReference type="SUPFAM" id="SSF51905">
    <property type="entry name" value="FAD/NAD(P)-binding domain"/>
    <property type="match status" value="1"/>
</dbReference>
<evidence type="ECO:0000256" key="4">
    <source>
        <dbReference type="ARBA" id="ARBA00023002"/>
    </source>
</evidence>
<protein>
    <recommendedName>
        <fullName evidence="7">FAD/NAD(P)-binding domain-containing protein</fullName>
    </recommendedName>
</protein>
<comment type="caution">
    <text evidence="5">The sequence shown here is derived from an EMBL/GenBank/DDBJ whole genome shotgun (WGS) entry which is preliminary data.</text>
</comment>
<name>A0A427XJF3_9TREE</name>
<dbReference type="Proteomes" id="UP000279236">
    <property type="component" value="Unassembled WGS sequence"/>
</dbReference>
<dbReference type="OrthoDB" id="66881at2759"/>
<dbReference type="InterPro" id="IPR050346">
    <property type="entry name" value="FMO-like"/>
</dbReference>
<dbReference type="GO" id="GO:0050661">
    <property type="term" value="F:NADP binding"/>
    <property type="evidence" value="ECO:0007669"/>
    <property type="project" value="InterPro"/>
</dbReference>
<dbReference type="GO" id="GO:0050660">
    <property type="term" value="F:flavin adenine dinucleotide binding"/>
    <property type="evidence" value="ECO:0007669"/>
    <property type="project" value="InterPro"/>
</dbReference>
<evidence type="ECO:0000313" key="6">
    <source>
        <dbReference type="Proteomes" id="UP000279236"/>
    </source>
</evidence>
<dbReference type="RefSeq" id="XP_028474147.1">
    <property type="nucleotide sequence ID" value="XM_028617684.1"/>
</dbReference>
<organism evidence="5 6">
    <name type="scientific">Apiotrichum porosum</name>
    <dbReference type="NCBI Taxonomy" id="105984"/>
    <lineage>
        <taxon>Eukaryota</taxon>
        <taxon>Fungi</taxon>
        <taxon>Dikarya</taxon>
        <taxon>Basidiomycota</taxon>
        <taxon>Agaricomycotina</taxon>
        <taxon>Tremellomycetes</taxon>
        <taxon>Trichosporonales</taxon>
        <taxon>Trichosporonaceae</taxon>
        <taxon>Apiotrichum</taxon>
    </lineage>
</organism>
<dbReference type="AlphaFoldDB" id="A0A427XJF3"/>
<dbReference type="PANTHER" id="PTHR23023">
    <property type="entry name" value="DIMETHYLANILINE MONOOXYGENASE"/>
    <property type="match status" value="1"/>
</dbReference>
<dbReference type="GO" id="GO:0004499">
    <property type="term" value="F:N,N-dimethylaniline monooxygenase activity"/>
    <property type="evidence" value="ECO:0007669"/>
    <property type="project" value="InterPro"/>
</dbReference>
<dbReference type="Pfam" id="PF00743">
    <property type="entry name" value="FMO-like"/>
    <property type="match status" value="1"/>
</dbReference>
<keyword evidence="3" id="KW-0274">FAD</keyword>
<gene>
    <name evidence="5" type="ORF">EHS24_001926</name>
</gene>
<evidence type="ECO:0000313" key="5">
    <source>
        <dbReference type="EMBL" id="RSH79000.1"/>
    </source>
</evidence>
<evidence type="ECO:0008006" key="7">
    <source>
        <dbReference type="Google" id="ProtNLM"/>
    </source>
</evidence>
<dbReference type="GeneID" id="39586469"/>
<dbReference type="STRING" id="105984.A0A427XJF3"/>
<dbReference type="Pfam" id="PF13450">
    <property type="entry name" value="NAD_binding_8"/>
    <property type="match status" value="1"/>
</dbReference>
<keyword evidence="4" id="KW-0560">Oxidoreductase</keyword>
<dbReference type="InterPro" id="IPR020946">
    <property type="entry name" value="Flavin_mOase-like"/>
</dbReference>
<comment type="similarity">
    <text evidence="1">Belongs to the FMO family.</text>
</comment>
<keyword evidence="6" id="KW-1185">Reference proteome</keyword>
<accession>A0A427XJF3</accession>
<dbReference type="PRINTS" id="PR00419">
    <property type="entry name" value="ADXRDTASE"/>
</dbReference>
<dbReference type="Gene3D" id="3.50.50.60">
    <property type="entry name" value="FAD/NAD(P)-binding domain"/>
    <property type="match status" value="2"/>
</dbReference>
<proteinExistence type="inferred from homology"/>
<evidence type="ECO:0000256" key="1">
    <source>
        <dbReference type="ARBA" id="ARBA00009183"/>
    </source>
</evidence>
<sequence length="546" mass="60034">MSYHTFDHPIRSVAVVGSGASGTPAARHLRDAGLDVTVFERQPTAGGIWNWSPEITKPLSVPTPPPSRGAFFPSIPAELGSEPQTAIKEDADGDLRHRFSPPNPVYWSLSNNVPTSTMADFPYPPGTAENIPHQELAGYLKSYSEHFELDKITSYNTRVEKAVKVLGTESTPPKWRLTLRKLESEGTDKAKETFWVQDFDALVVATGHYNAPFIPNIEGSSEWAAQWPTRVLHSSGYRKPDPFTGKNVLIIGIGTSGIDIARDLATVANKVYLVGRNKTVGPDAYKTQRKFQRYMVPKNGEAVPEIKRFLPPTPGSDLEDGQIELTDGRIISGLSVIIFATGFQYSTPFLPQFHHDPVLGKPEVDDKARLLITDGGGVLNLYRDVFYVPDPTLTFLGLSVNTSAFSFFEYQSLSIVRVYTGTARLPDEAGRRAAYKALVAQTGEGKFSHLMNKDNERKYVRETVEWLNRDAEWSGADKVEGHTPEWLAASDRLQHSLLRKYGLDPAIVLAEIQAEIAAEKARNAAAELPVEASPQVAPLAAAPVLA</sequence>
<reference evidence="5 6" key="1">
    <citation type="submission" date="2018-11" db="EMBL/GenBank/DDBJ databases">
        <title>Genome sequence of Apiotrichum porosum DSM 27194.</title>
        <authorList>
            <person name="Aliyu H."/>
            <person name="Gorte O."/>
            <person name="Ochsenreither K."/>
        </authorList>
    </citation>
    <scope>NUCLEOTIDE SEQUENCE [LARGE SCALE GENOMIC DNA]</scope>
    <source>
        <strain evidence="5 6">DSM 27194</strain>
    </source>
</reference>
<evidence type="ECO:0000256" key="3">
    <source>
        <dbReference type="ARBA" id="ARBA00022827"/>
    </source>
</evidence>
<dbReference type="InterPro" id="IPR036188">
    <property type="entry name" value="FAD/NAD-bd_sf"/>
</dbReference>
<keyword evidence="2" id="KW-0285">Flavoprotein</keyword>